<dbReference type="InterPro" id="IPR035979">
    <property type="entry name" value="RBD_domain_sf"/>
</dbReference>
<feature type="domain" description="RRM" evidence="7">
    <location>
        <begin position="364"/>
        <end position="432"/>
    </location>
</feature>
<feature type="region of interest" description="Disordered" evidence="6">
    <location>
        <begin position="277"/>
        <end position="338"/>
    </location>
</feature>
<feature type="compositionally biased region" description="Low complexity" evidence="6">
    <location>
        <begin position="231"/>
        <end position="260"/>
    </location>
</feature>
<organism evidence="8 9">
    <name type="scientific">Trichonephila inaurata madagascariensis</name>
    <dbReference type="NCBI Taxonomy" id="2747483"/>
    <lineage>
        <taxon>Eukaryota</taxon>
        <taxon>Metazoa</taxon>
        <taxon>Ecdysozoa</taxon>
        <taxon>Arthropoda</taxon>
        <taxon>Chelicerata</taxon>
        <taxon>Arachnida</taxon>
        <taxon>Araneae</taxon>
        <taxon>Araneomorphae</taxon>
        <taxon>Entelegynae</taxon>
        <taxon>Araneoidea</taxon>
        <taxon>Nephilidae</taxon>
        <taxon>Trichonephila</taxon>
        <taxon>Trichonephila inaurata</taxon>
    </lineage>
</organism>
<feature type="compositionally biased region" description="Low complexity" evidence="6">
    <location>
        <begin position="152"/>
        <end position="176"/>
    </location>
</feature>
<evidence type="ECO:0000256" key="2">
    <source>
        <dbReference type="ARBA" id="ARBA00015192"/>
    </source>
</evidence>
<dbReference type="PANTHER" id="PTHR47640:SF11">
    <property type="entry name" value="RNA-BINDING PROTEIN 42"/>
    <property type="match status" value="1"/>
</dbReference>
<dbReference type="Proteomes" id="UP000886998">
    <property type="component" value="Unassembled WGS sequence"/>
</dbReference>
<dbReference type="InterPro" id="IPR012677">
    <property type="entry name" value="Nucleotide-bd_a/b_plait_sf"/>
</dbReference>
<dbReference type="GO" id="GO:0003729">
    <property type="term" value="F:mRNA binding"/>
    <property type="evidence" value="ECO:0007669"/>
    <property type="project" value="InterPro"/>
</dbReference>
<dbReference type="Gene3D" id="3.30.70.330">
    <property type="match status" value="1"/>
</dbReference>
<feature type="compositionally biased region" description="Pro residues" evidence="6">
    <location>
        <begin position="177"/>
        <end position="190"/>
    </location>
</feature>
<evidence type="ECO:0000256" key="6">
    <source>
        <dbReference type="SAM" id="MobiDB-lite"/>
    </source>
</evidence>
<dbReference type="SMART" id="SM00360">
    <property type="entry name" value="RRM"/>
    <property type="match status" value="1"/>
</dbReference>
<protein>
    <recommendedName>
        <fullName evidence="2">RNA-binding protein 42</fullName>
    </recommendedName>
    <alternativeName>
        <fullName evidence="4">RNA-binding motif protein 42</fullName>
    </alternativeName>
</protein>
<reference evidence="8" key="1">
    <citation type="submission" date="2020-08" db="EMBL/GenBank/DDBJ databases">
        <title>Multicomponent nature underlies the extraordinary mechanical properties of spider dragline silk.</title>
        <authorList>
            <person name="Kono N."/>
            <person name="Nakamura H."/>
            <person name="Mori M."/>
            <person name="Yoshida Y."/>
            <person name="Ohtoshi R."/>
            <person name="Malay A.D."/>
            <person name="Moran D.A.P."/>
            <person name="Tomita M."/>
            <person name="Numata K."/>
            <person name="Arakawa K."/>
        </authorList>
    </citation>
    <scope>NUCLEOTIDE SEQUENCE</scope>
</reference>
<dbReference type="PANTHER" id="PTHR47640">
    <property type="entry name" value="TRNA SELENOCYSTEINE 1-ASSOCIATED PROTEIN 1-RELATED-RELATED"/>
    <property type="match status" value="1"/>
</dbReference>
<evidence type="ECO:0000256" key="1">
    <source>
        <dbReference type="ARBA" id="ARBA00007408"/>
    </source>
</evidence>
<keyword evidence="9" id="KW-1185">Reference proteome</keyword>
<accession>A0A8X7CFU3</accession>
<dbReference type="InterPro" id="IPR050825">
    <property type="entry name" value="RBM42_RBP45_47-like"/>
</dbReference>
<feature type="compositionally biased region" description="Polar residues" evidence="6">
    <location>
        <begin position="29"/>
        <end position="39"/>
    </location>
</feature>
<evidence type="ECO:0000256" key="4">
    <source>
        <dbReference type="ARBA" id="ARBA00030574"/>
    </source>
</evidence>
<feature type="compositionally biased region" description="Basic and acidic residues" evidence="6">
    <location>
        <begin position="1"/>
        <end position="21"/>
    </location>
</feature>
<name>A0A8X7CFU3_9ARAC</name>
<evidence type="ECO:0000256" key="3">
    <source>
        <dbReference type="ARBA" id="ARBA00022884"/>
    </source>
</evidence>
<dbReference type="EMBL" id="BMAV01014744">
    <property type="protein sequence ID" value="GFY63367.1"/>
    <property type="molecule type" value="Genomic_DNA"/>
</dbReference>
<proteinExistence type="inferred from homology"/>
<dbReference type="SUPFAM" id="SSF54928">
    <property type="entry name" value="RNA-binding domain, RBD"/>
    <property type="match status" value="1"/>
</dbReference>
<feature type="compositionally biased region" description="Low complexity" evidence="6">
    <location>
        <begin position="54"/>
        <end position="64"/>
    </location>
</feature>
<dbReference type="InterPro" id="IPR034215">
    <property type="entry name" value="RBM42_RRM"/>
</dbReference>
<evidence type="ECO:0000313" key="9">
    <source>
        <dbReference type="Proteomes" id="UP000886998"/>
    </source>
</evidence>
<feature type="compositionally biased region" description="Pro residues" evidence="6">
    <location>
        <begin position="82"/>
        <end position="91"/>
    </location>
</feature>
<feature type="compositionally biased region" description="Pro residues" evidence="6">
    <location>
        <begin position="129"/>
        <end position="151"/>
    </location>
</feature>
<evidence type="ECO:0000313" key="8">
    <source>
        <dbReference type="EMBL" id="GFY63367.1"/>
    </source>
</evidence>
<dbReference type="CDD" id="cd12383">
    <property type="entry name" value="RRM_RBM42"/>
    <property type="match status" value="1"/>
</dbReference>
<keyword evidence="3 5" id="KW-0694">RNA-binding</keyword>
<gene>
    <name evidence="8" type="primary">rbm42</name>
    <name evidence="8" type="ORF">TNIN_117241</name>
</gene>
<feature type="region of interest" description="Disordered" evidence="6">
    <location>
        <begin position="211"/>
        <end position="260"/>
    </location>
</feature>
<dbReference type="Pfam" id="PF00076">
    <property type="entry name" value="RRM_1"/>
    <property type="match status" value="1"/>
</dbReference>
<comment type="caution">
    <text evidence="8">The sequence shown here is derived from an EMBL/GenBank/DDBJ whole genome shotgun (WGS) entry which is preliminary data.</text>
</comment>
<dbReference type="OrthoDB" id="1749473at2759"/>
<sequence>MALMSEERRKEMEEEMSRFELEIAVPGETKQTLSSNASIIASKPLSPPPPPPAVTVLLPEVLAKAPPPPPPPLSPPVGTTLQPPPPLPVLPTQPATPSMRFIPHQLQRPPQAPRSQIRPNFMGMRGPPMAGPPGPFPPPGSMGPFGPPMGQGPPMSQMGPMNPGGPMHPGGLMPHGGPMPPGGPMHPMPPGAMSMPPMPHGMGNMGVSLPMPPGFCPPGPPMGSATNMRFESQSTSSNSTQNSEASANSAAKSSDSSTVVASAPTIYAAPFMKSLSDSASEGMSTNNGQDTFTSTVSSPIQKSEKVSTIKVSNEPSAGPAASTNSNNEETVVSKKKEKKKKIIRMAGGQAWEDNSLLDWDNDDFRIFCGDLGNDVTDEVLIRAFSKYSSFVKAKVIRDKRTNKTKGFGFVSFKDPQDFIKAMREMNGKFRNT</sequence>
<feature type="compositionally biased region" description="Pro residues" evidence="6">
    <location>
        <begin position="211"/>
        <end position="221"/>
    </location>
</feature>
<feature type="compositionally biased region" description="Polar residues" evidence="6">
    <location>
        <begin position="277"/>
        <end position="301"/>
    </location>
</feature>
<feature type="region of interest" description="Disordered" evidence="6">
    <location>
        <begin position="1"/>
        <end position="192"/>
    </location>
</feature>
<evidence type="ECO:0000256" key="5">
    <source>
        <dbReference type="PROSITE-ProRule" id="PRU00176"/>
    </source>
</evidence>
<evidence type="ECO:0000259" key="7">
    <source>
        <dbReference type="PROSITE" id="PS50102"/>
    </source>
</evidence>
<dbReference type="AlphaFoldDB" id="A0A8X7CFU3"/>
<dbReference type="PROSITE" id="PS50102">
    <property type="entry name" value="RRM"/>
    <property type="match status" value="1"/>
</dbReference>
<dbReference type="InterPro" id="IPR000504">
    <property type="entry name" value="RRM_dom"/>
</dbReference>
<feature type="compositionally biased region" description="Polar residues" evidence="6">
    <location>
        <begin position="309"/>
        <end position="330"/>
    </location>
</feature>
<feature type="compositionally biased region" description="Pro residues" evidence="6">
    <location>
        <begin position="65"/>
        <end position="75"/>
    </location>
</feature>
<comment type="similarity">
    <text evidence="1">Belongs to the RRM RBM42 family.</text>
</comment>